<comment type="caution">
    <text evidence="1">The sequence shown here is derived from an EMBL/GenBank/DDBJ whole genome shotgun (WGS) entry which is preliminary data.</text>
</comment>
<gene>
    <name evidence="1" type="ORF">AG1IA_09666</name>
</gene>
<evidence type="ECO:0000313" key="2">
    <source>
        <dbReference type="Proteomes" id="UP000011668"/>
    </source>
</evidence>
<reference evidence="1 2" key="1">
    <citation type="journal article" date="2013" name="Nat. Commun.">
        <title>The evolution and pathogenic mechanisms of the rice sheath blight pathogen.</title>
        <authorList>
            <person name="Zheng A."/>
            <person name="Lin R."/>
            <person name="Xu L."/>
            <person name="Qin P."/>
            <person name="Tang C."/>
            <person name="Ai P."/>
            <person name="Zhang D."/>
            <person name="Liu Y."/>
            <person name="Sun Z."/>
            <person name="Feng H."/>
            <person name="Wang Y."/>
            <person name="Chen Y."/>
            <person name="Liang X."/>
            <person name="Fu R."/>
            <person name="Li Q."/>
            <person name="Zhang J."/>
            <person name="Yu X."/>
            <person name="Xie Z."/>
            <person name="Ding L."/>
            <person name="Guan P."/>
            <person name="Tang J."/>
            <person name="Liang Y."/>
            <person name="Wang S."/>
            <person name="Deng Q."/>
            <person name="Li S."/>
            <person name="Zhu J."/>
            <person name="Wang L."/>
            <person name="Liu H."/>
            <person name="Li P."/>
        </authorList>
    </citation>
    <scope>NUCLEOTIDE SEQUENCE [LARGE SCALE GENOMIC DNA]</scope>
    <source>
        <strain evidence="2">AG-1 IA</strain>
    </source>
</reference>
<evidence type="ECO:0000313" key="1">
    <source>
        <dbReference type="EMBL" id="ELU36304.1"/>
    </source>
</evidence>
<organism evidence="1 2">
    <name type="scientific">Thanatephorus cucumeris (strain AG1-IA)</name>
    <name type="common">Rice sheath blight fungus</name>
    <name type="synonym">Rhizoctonia solani</name>
    <dbReference type="NCBI Taxonomy" id="983506"/>
    <lineage>
        <taxon>Eukaryota</taxon>
        <taxon>Fungi</taxon>
        <taxon>Dikarya</taxon>
        <taxon>Basidiomycota</taxon>
        <taxon>Agaricomycotina</taxon>
        <taxon>Agaricomycetes</taxon>
        <taxon>Cantharellales</taxon>
        <taxon>Ceratobasidiaceae</taxon>
        <taxon>Rhizoctonia</taxon>
        <taxon>Rhizoctonia solani AG-1</taxon>
    </lineage>
</organism>
<dbReference type="HOGENOM" id="CLU_1741804_0_0_1"/>
<keyword evidence="2" id="KW-1185">Reference proteome</keyword>
<sequence length="150" mass="16154">MAPPSMVPHSSVDGVSSLEMSFTQKDLVVPEPTSRSGALGLATFGSVRPPGLLTDPPRFPSCTRTRSCTVPGARRVQWVRQVRLVGRTRSGGGIGEMEYMGWGGFALACLVAEIARHLRGIDVPAVAACPWVRLCIQVSCGHPWRKSNRV</sequence>
<accession>L8WIY9</accession>
<protein>
    <submittedName>
        <fullName evidence="1">Uncharacterized protein</fullName>
    </submittedName>
</protein>
<dbReference type="EMBL" id="AFRT01003726">
    <property type="protein sequence ID" value="ELU36304.1"/>
    <property type="molecule type" value="Genomic_DNA"/>
</dbReference>
<name>L8WIY9_THACA</name>
<dbReference type="AlphaFoldDB" id="L8WIY9"/>
<dbReference type="Proteomes" id="UP000011668">
    <property type="component" value="Unassembled WGS sequence"/>
</dbReference>
<proteinExistence type="predicted"/>